<proteinExistence type="predicted"/>
<evidence type="ECO:0000313" key="4">
    <source>
        <dbReference type="Proteomes" id="UP000241736"/>
    </source>
</evidence>
<dbReference type="EMBL" id="PVLF01000022">
    <property type="protein sequence ID" value="PRH81536.1"/>
    <property type="molecule type" value="Genomic_DNA"/>
</dbReference>
<dbReference type="Gene3D" id="3.10.50.30">
    <property type="entry name" value="Transcription elongation factor, GreA/GreB, C-terminal domain"/>
    <property type="match status" value="1"/>
</dbReference>
<dbReference type="SUPFAM" id="SSF54534">
    <property type="entry name" value="FKBP-like"/>
    <property type="match status" value="1"/>
</dbReference>
<reference evidence="3 4" key="1">
    <citation type="submission" date="2018-03" db="EMBL/GenBank/DDBJ databases">
        <title>Arenimonas caeni sp. nov., isolated from activated sludge.</title>
        <authorList>
            <person name="Liu H."/>
        </authorList>
    </citation>
    <scope>NUCLEOTIDE SEQUENCE [LARGE SCALE GENOMIC DNA]</scope>
    <source>
        <strain evidence="4">z29</strain>
    </source>
</reference>
<dbReference type="AlphaFoldDB" id="A0A2P6M6A7"/>
<dbReference type="GO" id="GO:0016301">
    <property type="term" value="F:kinase activity"/>
    <property type="evidence" value="ECO:0007669"/>
    <property type="project" value="UniProtKB-KW"/>
</dbReference>
<dbReference type="GO" id="GO:0070063">
    <property type="term" value="F:RNA polymerase binding"/>
    <property type="evidence" value="ECO:0007669"/>
    <property type="project" value="InterPro"/>
</dbReference>
<organism evidence="3 4">
    <name type="scientific">Arenimonas caeni</name>
    <dbReference type="NCBI Taxonomy" id="2058085"/>
    <lineage>
        <taxon>Bacteria</taxon>
        <taxon>Pseudomonadati</taxon>
        <taxon>Pseudomonadota</taxon>
        <taxon>Gammaproteobacteria</taxon>
        <taxon>Lysobacterales</taxon>
        <taxon>Lysobacteraceae</taxon>
        <taxon>Arenimonas</taxon>
    </lineage>
</organism>
<evidence type="ECO:0000313" key="3">
    <source>
        <dbReference type="EMBL" id="PRH81536.1"/>
    </source>
</evidence>
<protein>
    <submittedName>
        <fullName evidence="3">Nucleoside diphosphate kinase regulator</fullName>
    </submittedName>
</protein>
<dbReference type="Pfam" id="PF01272">
    <property type="entry name" value="GreA_GreB"/>
    <property type="match status" value="1"/>
</dbReference>
<evidence type="ECO:0000259" key="2">
    <source>
        <dbReference type="Pfam" id="PF14760"/>
    </source>
</evidence>
<name>A0A2P6M6A7_9GAMM</name>
<dbReference type="Proteomes" id="UP000241736">
    <property type="component" value="Unassembled WGS sequence"/>
</dbReference>
<gene>
    <name evidence="3" type="ORF">C6N40_12025</name>
</gene>
<accession>A0A2P6M6A7</accession>
<dbReference type="PANTHER" id="PTHR30437">
    <property type="entry name" value="TRANSCRIPTION ELONGATION FACTOR GREA"/>
    <property type="match status" value="1"/>
</dbReference>
<evidence type="ECO:0000259" key="1">
    <source>
        <dbReference type="Pfam" id="PF01272"/>
    </source>
</evidence>
<dbReference type="InterPro" id="IPR036953">
    <property type="entry name" value="GreA/GreB_C_sf"/>
</dbReference>
<keyword evidence="3" id="KW-0418">Kinase</keyword>
<dbReference type="GO" id="GO:0006354">
    <property type="term" value="P:DNA-templated transcription elongation"/>
    <property type="evidence" value="ECO:0007669"/>
    <property type="project" value="TreeGrafter"/>
</dbReference>
<sequence length="137" mass="14287">MSSLPPITVSSRDLARLEAMLEAPTLRQLPAAQALGDELARANVVEPSDMPADVVSMNSVVTCLDENTGESHQLTLVYPHEADADAGKVSVLAPVGSALLGLSVGQHIDWAMPGGRSLRLKVTSVSYQPEAAGDAGR</sequence>
<dbReference type="InterPro" id="IPR029462">
    <property type="entry name" value="Rnk_N"/>
</dbReference>
<dbReference type="InterPro" id="IPR023459">
    <property type="entry name" value="Tscrpt_elong_fac_GreA/B_fam"/>
</dbReference>
<dbReference type="RefSeq" id="WP_106991277.1">
    <property type="nucleotide sequence ID" value="NZ_JAVEVW010000007.1"/>
</dbReference>
<dbReference type="OrthoDB" id="192847at2"/>
<dbReference type="InterPro" id="IPR001437">
    <property type="entry name" value="Tscrpt_elong_fac_GreA/B_C"/>
</dbReference>
<keyword evidence="4" id="KW-1185">Reference proteome</keyword>
<dbReference type="GO" id="GO:0032784">
    <property type="term" value="P:regulation of DNA-templated transcription elongation"/>
    <property type="evidence" value="ECO:0007669"/>
    <property type="project" value="InterPro"/>
</dbReference>
<keyword evidence="3" id="KW-0808">Transferase</keyword>
<dbReference type="GO" id="GO:0003677">
    <property type="term" value="F:DNA binding"/>
    <property type="evidence" value="ECO:0007669"/>
    <property type="project" value="InterPro"/>
</dbReference>
<dbReference type="NCBIfam" id="NF004396">
    <property type="entry name" value="PRK05753.1"/>
    <property type="match status" value="1"/>
</dbReference>
<feature type="domain" description="Regulator of nucleoside diphosphate kinase N-terminal" evidence="2">
    <location>
        <begin position="5"/>
        <end position="45"/>
    </location>
</feature>
<comment type="caution">
    <text evidence="3">The sequence shown here is derived from an EMBL/GenBank/DDBJ whole genome shotgun (WGS) entry which is preliminary data.</text>
</comment>
<dbReference type="Pfam" id="PF14760">
    <property type="entry name" value="Rnk_N"/>
    <property type="match status" value="1"/>
</dbReference>
<dbReference type="FunFam" id="3.10.50.30:FF:000002">
    <property type="entry name" value="Regulator of nucleoside diphosphate kinase"/>
    <property type="match status" value="1"/>
</dbReference>
<feature type="domain" description="Transcription elongation factor GreA/GreB C-terminal" evidence="1">
    <location>
        <begin position="51"/>
        <end position="127"/>
    </location>
</feature>
<dbReference type="PANTHER" id="PTHR30437:SF5">
    <property type="entry name" value="REGULATOR OF NUCLEOSIDE DIPHOSPHATE KINASE"/>
    <property type="match status" value="1"/>
</dbReference>
<dbReference type="Gene3D" id="1.10.286.20">
    <property type="match status" value="1"/>
</dbReference>